<organism evidence="6 7">
    <name type="scientific">Natronolimnobius baerhuensis</name>
    <dbReference type="NCBI Taxonomy" id="253108"/>
    <lineage>
        <taxon>Archaea</taxon>
        <taxon>Methanobacteriati</taxon>
        <taxon>Methanobacteriota</taxon>
        <taxon>Stenosarchaea group</taxon>
        <taxon>Halobacteria</taxon>
        <taxon>Halobacteriales</taxon>
        <taxon>Natrialbaceae</taxon>
        <taxon>Natronolimnobius</taxon>
    </lineage>
</organism>
<keyword evidence="1" id="KW-0547">Nucleotide-binding</keyword>
<dbReference type="GO" id="GO:0043138">
    <property type="term" value="F:3'-5' DNA helicase activity"/>
    <property type="evidence" value="ECO:0007669"/>
    <property type="project" value="TreeGrafter"/>
</dbReference>
<dbReference type="CDD" id="cd17923">
    <property type="entry name" value="DEXHc_Hrq1-like"/>
    <property type="match status" value="1"/>
</dbReference>
<dbReference type="Pfam" id="PF00270">
    <property type="entry name" value="DEAD"/>
    <property type="match status" value="1"/>
</dbReference>
<gene>
    <name evidence="6" type="ORF">B2G88_04345</name>
</gene>
<dbReference type="SMART" id="SM00487">
    <property type="entry name" value="DEXDc"/>
    <property type="match status" value="1"/>
</dbReference>
<dbReference type="OrthoDB" id="36796at2157"/>
<dbReference type="Pfam" id="PF09369">
    <property type="entry name" value="MZB"/>
    <property type="match status" value="1"/>
</dbReference>
<dbReference type="CDD" id="cd18797">
    <property type="entry name" value="SF2_C_Hrq"/>
    <property type="match status" value="1"/>
</dbReference>
<dbReference type="GO" id="GO:0005524">
    <property type="term" value="F:ATP binding"/>
    <property type="evidence" value="ECO:0007669"/>
    <property type="project" value="UniProtKB-KW"/>
</dbReference>
<dbReference type="AlphaFoldDB" id="A0A202ECS5"/>
<dbReference type="InterPro" id="IPR014001">
    <property type="entry name" value="Helicase_ATP-bd"/>
</dbReference>
<dbReference type="InterPro" id="IPR027417">
    <property type="entry name" value="P-loop_NTPase"/>
</dbReference>
<feature type="region of interest" description="Disordered" evidence="3">
    <location>
        <begin position="256"/>
        <end position="289"/>
    </location>
</feature>
<dbReference type="SMART" id="SM00490">
    <property type="entry name" value="HELICc"/>
    <property type="match status" value="1"/>
</dbReference>
<comment type="caution">
    <text evidence="6">The sequence shown here is derived from an EMBL/GenBank/DDBJ whole genome shotgun (WGS) entry which is preliminary data.</text>
</comment>
<dbReference type="GO" id="GO:0036297">
    <property type="term" value="P:interstrand cross-link repair"/>
    <property type="evidence" value="ECO:0007669"/>
    <property type="project" value="TreeGrafter"/>
</dbReference>
<feature type="domain" description="Helicase ATP-binding" evidence="4">
    <location>
        <begin position="72"/>
        <end position="256"/>
    </location>
</feature>
<accession>A0A202ECS5</accession>
<name>A0A202ECS5_9EURY</name>
<dbReference type="PROSITE" id="PS51194">
    <property type="entry name" value="HELICASE_CTER"/>
    <property type="match status" value="1"/>
</dbReference>
<feature type="domain" description="Helicase C-terminal" evidence="5">
    <location>
        <begin position="306"/>
        <end position="463"/>
    </location>
</feature>
<keyword evidence="7" id="KW-1185">Reference proteome</keyword>
<evidence type="ECO:0000259" key="5">
    <source>
        <dbReference type="PROSITE" id="PS51194"/>
    </source>
</evidence>
<dbReference type="InterPro" id="IPR011545">
    <property type="entry name" value="DEAD/DEAH_box_helicase_dom"/>
</dbReference>
<keyword evidence="2" id="KW-0067">ATP-binding</keyword>
<dbReference type="Pfam" id="PF00271">
    <property type="entry name" value="Helicase_C"/>
    <property type="match status" value="1"/>
</dbReference>
<evidence type="ECO:0000313" key="6">
    <source>
        <dbReference type="EMBL" id="OVE86032.1"/>
    </source>
</evidence>
<dbReference type="GO" id="GO:0003676">
    <property type="term" value="F:nucleic acid binding"/>
    <property type="evidence" value="ECO:0007669"/>
    <property type="project" value="InterPro"/>
</dbReference>
<dbReference type="PANTHER" id="PTHR47957">
    <property type="entry name" value="ATP-DEPENDENT HELICASE HRQ1"/>
    <property type="match status" value="1"/>
</dbReference>
<dbReference type="Gene3D" id="3.40.50.300">
    <property type="entry name" value="P-loop containing nucleotide triphosphate hydrolases"/>
    <property type="match status" value="2"/>
</dbReference>
<evidence type="ECO:0000256" key="1">
    <source>
        <dbReference type="ARBA" id="ARBA00022741"/>
    </source>
</evidence>
<evidence type="ECO:0000256" key="2">
    <source>
        <dbReference type="ARBA" id="ARBA00022840"/>
    </source>
</evidence>
<dbReference type="PROSITE" id="PS51192">
    <property type="entry name" value="HELICASE_ATP_BIND_1"/>
    <property type="match status" value="1"/>
</dbReference>
<evidence type="ECO:0000256" key="3">
    <source>
        <dbReference type="SAM" id="MobiDB-lite"/>
    </source>
</evidence>
<dbReference type="EMBL" id="MWPH01000001">
    <property type="protein sequence ID" value="OVE86032.1"/>
    <property type="molecule type" value="Genomic_DNA"/>
</dbReference>
<dbReference type="SUPFAM" id="SSF52540">
    <property type="entry name" value="P-loop containing nucleoside triphosphate hydrolases"/>
    <property type="match status" value="1"/>
</dbReference>
<evidence type="ECO:0000313" key="7">
    <source>
        <dbReference type="Proteomes" id="UP000196084"/>
    </source>
</evidence>
<dbReference type="RefSeq" id="WP_087714072.1">
    <property type="nucleotide sequence ID" value="NZ_MWPH01000001.1"/>
</dbReference>
<evidence type="ECO:0000259" key="4">
    <source>
        <dbReference type="PROSITE" id="PS51192"/>
    </source>
</evidence>
<dbReference type="PANTHER" id="PTHR47957:SF3">
    <property type="entry name" value="ATP-DEPENDENT HELICASE HRQ1"/>
    <property type="match status" value="1"/>
</dbReference>
<dbReference type="GO" id="GO:0006289">
    <property type="term" value="P:nucleotide-excision repair"/>
    <property type="evidence" value="ECO:0007669"/>
    <property type="project" value="TreeGrafter"/>
</dbReference>
<dbReference type="InterPro" id="IPR001650">
    <property type="entry name" value="Helicase_C-like"/>
</dbReference>
<keyword evidence="6" id="KW-0378">Hydrolase</keyword>
<proteinExistence type="predicted"/>
<protein>
    <submittedName>
        <fullName evidence="6">Helicase with metal-binding cysteine cluster</fullName>
    </submittedName>
</protein>
<dbReference type="InterPro" id="IPR018973">
    <property type="entry name" value="MZB"/>
</dbReference>
<keyword evidence="6" id="KW-0347">Helicase</keyword>
<reference evidence="6 7" key="1">
    <citation type="submission" date="2017-02" db="EMBL/GenBank/DDBJ databases">
        <title>Natronthermophilus aegyptiacus gen. nov.,sp. nov., an aerobic, extremely halophilic alkalithermophilic archaeon isolated from the athalassohaline Wadi An Natrun, Egypt.</title>
        <authorList>
            <person name="Zhao B."/>
        </authorList>
    </citation>
    <scope>NUCLEOTIDE SEQUENCE [LARGE SCALE GENOMIC DNA]</scope>
    <source>
        <strain evidence="6 7">CGMCC 1.3597</strain>
    </source>
</reference>
<sequence length="887" mass="97941">MSEYGHDTDATDVAITGDELLDTFPGSRAADDITTLELPGRDASTVPNEEILQPELAAPLEYDLYSHQATALEALAAGENVCVATSTSSGKTRIYALQIARNVLEARARGEESTAYVCYPTKALSRDQERELNDLYDDLGLEITVAVYDGDTERGENRRRIREKADVIITNFAGVNTYLHDHDRWARFLSACDLLVIDESHTYTGVHGMHVAWIIRRLKRVLEYYGADPQYVLTSATIGNPGEHSEALIDESVTVVDEDGSPTGPRELVLWNPPPRAREDERGKELEEDPTDAILERVPATVEAPRVLSHLTYQDAQTLLFTPSRKLAELSVKRAAKFRDENHYYANPERASGIEPYHAGHSRKKRHGTEHQLKTGILDGVASTNALELGINIGEMDATVQLGYPGQRQSFWQQIGRAGRGEKRALSVLVAEHRTLDQYVITHPDYLLENDVEDAVVDIDNDAVFATHLRCAAAELALDESDAGVFAERERLERAVEMWRRAGQLQGALETGVSYVGPPRPQGSVSLYATTGEEYEVQLADGVDERHDPEMEPLAEERVLRDFHEGAVRLHQGRQYEVVDVDHETPRPAVTLRPTDVDYYTRTQTDVTVLDAVSEESRDIDDFTLHFGRGRVLVYHGTYDKVAVHGGKKKAQAIPTENPPLSIDTHLCWLEVPQSIEDALVEKYRNFDVPGMDGEFAETAHLGYAGGLHAAEHATIGVAPLELMVDKRDLGGLATLSIDSHLAQDSVEADANGHRNAADDTAAPQNIAAAEATVREIAMGLEHEPASGWFIYDGIDGGLGFARAIYENFEAVARRAREHIADCDCGRVDGCPACVMDEQCGNDNQPLHREAAVDILDQLLGDAGDDMLEDIQSEEYGGDRRPPLFYA</sequence>
<dbReference type="Proteomes" id="UP000196084">
    <property type="component" value="Unassembled WGS sequence"/>
</dbReference>
<feature type="compositionally biased region" description="Basic and acidic residues" evidence="3">
    <location>
        <begin position="276"/>
        <end position="285"/>
    </location>
</feature>